<comment type="pathway">
    <text evidence="7">Sulfur metabolism; dibenzothiophene degradation.</text>
</comment>
<dbReference type="EMBL" id="AEEC02000005">
    <property type="protein sequence ID" value="EOA05834.1"/>
    <property type="molecule type" value="Genomic_DNA"/>
</dbReference>
<dbReference type="GO" id="GO:0005737">
    <property type="term" value="C:cytoplasm"/>
    <property type="evidence" value="ECO:0007669"/>
    <property type="project" value="UniProtKB-SubCell"/>
</dbReference>
<reference evidence="18 19" key="1">
    <citation type="journal article" date="2013" name="Front. Microbiol.">
        <title>The genome of the endophytic bacterium H. frisingense GSF30(T) identifies diverse strategies in the Herbaspirillum genus to interact with plants.</title>
        <authorList>
            <person name="Straub D."/>
            <person name="Rothballer M."/>
            <person name="Hartmann A."/>
            <person name="Ludewig U."/>
        </authorList>
    </citation>
    <scope>NUCLEOTIDE SEQUENCE [LARGE SCALE GENOMIC DNA]</scope>
    <source>
        <strain evidence="18 19">GSF30</strain>
    </source>
</reference>
<keyword evidence="4" id="KW-0547">Nucleotide-binding</keyword>
<dbReference type="GO" id="GO:0006552">
    <property type="term" value="P:L-leucine catabolic process"/>
    <property type="evidence" value="ECO:0007669"/>
    <property type="project" value="TreeGrafter"/>
</dbReference>
<dbReference type="EC" id="1.14.14.21" evidence="9"/>
<keyword evidence="3" id="KW-0288">FMN</keyword>
<dbReference type="Proteomes" id="UP000006772">
    <property type="component" value="Unassembled WGS sequence"/>
</dbReference>
<evidence type="ECO:0000256" key="6">
    <source>
        <dbReference type="ARBA" id="ARBA00023033"/>
    </source>
</evidence>
<dbReference type="GO" id="GO:0050660">
    <property type="term" value="F:flavin adenine dinucleotide binding"/>
    <property type="evidence" value="ECO:0007669"/>
    <property type="project" value="InterPro"/>
</dbReference>
<dbReference type="Pfam" id="PF02770">
    <property type="entry name" value="Acyl-CoA_dh_M"/>
    <property type="match status" value="1"/>
</dbReference>
<feature type="domain" description="Acyl-CoA dehydrogenase/oxidase N-terminal" evidence="16">
    <location>
        <begin position="29"/>
        <end position="100"/>
    </location>
</feature>
<feature type="coiled-coil region" evidence="14">
    <location>
        <begin position="312"/>
        <end position="339"/>
    </location>
</feature>
<dbReference type="Gene3D" id="1.10.540.10">
    <property type="entry name" value="Acyl-CoA dehydrogenase/oxidase, N-terminal domain"/>
    <property type="match status" value="1"/>
</dbReference>
<evidence type="ECO:0000256" key="2">
    <source>
        <dbReference type="ARBA" id="ARBA00022630"/>
    </source>
</evidence>
<evidence type="ECO:0000256" key="4">
    <source>
        <dbReference type="ARBA" id="ARBA00022741"/>
    </source>
</evidence>
<protein>
    <recommendedName>
        <fullName evidence="10">Dibenzothiophene monooxygenase</fullName>
        <ecNumber evidence="9">1.14.14.21</ecNumber>
    </recommendedName>
</protein>
<organism evidence="18 19">
    <name type="scientific">Herbaspirillum frisingense GSF30</name>
    <dbReference type="NCBI Taxonomy" id="864073"/>
    <lineage>
        <taxon>Bacteria</taxon>
        <taxon>Pseudomonadati</taxon>
        <taxon>Pseudomonadota</taxon>
        <taxon>Betaproteobacteria</taxon>
        <taxon>Burkholderiales</taxon>
        <taxon>Oxalobacteraceae</taxon>
        <taxon>Herbaspirillum</taxon>
    </lineage>
</organism>
<comment type="catalytic activity">
    <reaction evidence="13">
        <text>dibenzothiophene + 2 FMNH2 + 2 O2 = dibenzothiophene 5,5-dioxide + 2 FMN + 2 H2O + 2 H(+)</text>
        <dbReference type="Rhea" id="RHEA:49072"/>
        <dbReference type="ChEBI" id="CHEBI:15377"/>
        <dbReference type="ChEBI" id="CHEBI:15378"/>
        <dbReference type="ChEBI" id="CHEBI:15379"/>
        <dbReference type="ChEBI" id="CHEBI:23681"/>
        <dbReference type="ChEBI" id="CHEBI:57618"/>
        <dbReference type="ChEBI" id="CHEBI:58210"/>
        <dbReference type="ChEBI" id="CHEBI:90356"/>
        <dbReference type="EC" id="1.14.14.21"/>
    </reaction>
</comment>
<keyword evidence="14" id="KW-0175">Coiled coil</keyword>
<keyword evidence="5" id="KW-0560">Oxidoreductase</keyword>
<dbReference type="GO" id="GO:0008470">
    <property type="term" value="F:3-methylbutanoyl-CoA dehydrogenase activity"/>
    <property type="evidence" value="ECO:0007669"/>
    <property type="project" value="TreeGrafter"/>
</dbReference>
<evidence type="ECO:0000259" key="16">
    <source>
        <dbReference type="Pfam" id="PF02771"/>
    </source>
</evidence>
<accession>A0AAI9IGZ6</accession>
<evidence type="ECO:0000256" key="11">
    <source>
        <dbReference type="ARBA" id="ARBA00047859"/>
    </source>
</evidence>
<dbReference type="SUPFAM" id="SSF47203">
    <property type="entry name" value="Acyl-CoA dehydrogenase C-terminal domain-like"/>
    <property type="match status" value="1"/>
</dbReference>
<dbReference type="Gene3D" id="1.20.140.10">
    <property type="entry name" value="Butyryl-CoA Dehydrogenase, subunit A, domain 3"/>
    <property type="match status" value="1"/>
</dbReference>
<dbReference type="InterPro" id="IPR013786">
    <property type="entry name" value="AcylCoA_DH/ox_N"/>
</dbReference>
<dbReference type="InterPro" id="IPR013107">
    <property type="entry name" value="Acyl-CoA_DH_C"/>
</dbReference>
<dbReference type="InterPro" id="IPR046373">
    <property type="entry name" value="Acyl-CoA_Oxase/DH_mid-dom_sf"/>
</dbReference>
<evidence type="ECO:0000256" key="12">
    <source>
        <dbReference type="ARBA" id="ARBA00048445"/>
    </source>
</evidence>
<evidence type="ECO:0000256" key="7">
    <source>
        <dbReference type="ARBA" id="ARBA00034307"/>
    </source>
</evidence>
<dbReference type="InterPro" id="IPR036250">
    <property type="entry name" value="AcylCo_DH-like_C"/>
</dbReference>
<sequence>MLIPAIRPAASILPDTIDLMSTLPSDLLQRIADGAAQRDAQREQPFALIEEIKATGFGARRLDADYGGGGATFVQTLETAIELGAADPNIAHIWRNHHVALERVLNAPLQHPGVAALRERVRAGDLIGASHTELGQAQIGGAGVLSTRLVRQGEHYVLNGQKFYSTGSLFADWLHVTVSVEDGRRAVVLLPRQREGVQTVDDWYGMGQRLTGSGTTNFENVLVAPHEVLLPDQVPARQAVLGSTIAQLFLTAVIAGVVSAVARDASALLSKRKRNYYYAPTPAAADDPILLSALGERDADAFATRAIVLAAAAEANRAYAALKSNAADADDRLQDAAAAAARAKVVVDRIAHHAATALFDIAGASATLTSANLDRHWRNIRTISTHNPTSHKAFALGNLSANQVRLPTQGFF</sequence>
<keyword evidence="6" id="KW-0503">Monooxygenase</keyword>
<evidence type="ECO:0000256" key="8">
    <source>
        <dbReference type="ARBA" id="ARBA00034317"/>
    </source>
</evidence>
<evidence type="ECO:0000256" key="13">
    <source>
        <dbReference type="ARBA" id="ARBA00049456"/>
    </source>
</evidence>
<dbReference type="InterPro" id="IPR009100">
    <property type="entry name" value="AcylCoA_DH/oxidase_NM_dom_sf"/>
</dbReference>
<evidence type="ECO:0000256" key="9">
    <source>
        <dbReference type="ARBA" id="ARBA00034328"/>
    </source>
</evidence>
<comment type="caution">
    <text evidence="18">The sequence shown here is derived from an EMBL/GenBank/DDBJ whole genome shotgun (WGS) entry which is preliminary data.</text>
</comment>
<name>A0AAI9IGZ6_9BURK</name>
<dbReference type="SUPFAM" id="SSF56645">
    <property type="entry name" value="Acyl-CoA dehydrogenase NM domain-like"/>
    <property type="match status" value="1"/>
</dbReference>
<evidence type="ECO:0000313" key="19">
    <source>
        <dbReference type="Proteomes" id="UP000006772"/>
    </source>
</evidence>
<evidence type="ECO:0000259" key="17">
    <source>
        <dbReference type="Pfam" id="PF08028"/>
    </source>
</evidence>
<comment type="similarity">
    <text evidence="8">Belongs to the DszC flavin monooxygenase family.</text>
</comment>
<feature type="domain" description="Acyl-CoA dehydrogenase C-terminal" evidence="17">
    <location>
        <begin position="250"/>
        <end position="388"/>
    </location>
</feature>
<dbReference type="Pfam" id="PF08028">
    <property type="entry name" value="Acyl-CoA_dh_2"/>
    <property type="match status" value="1"/>
</dbReference>
<evidence type="ECO:0000256" key="1">
    <source>
        <dbReference type="ARBA" id="ARBA00004496"/>
    </source>
</evidence>
<dbReference type="PIRSF" id="PIRSF016578">
    <property type="entry name" value="HsaA"/>
    <property type="match status" value="1"/>
</dbReference>
<evidence type="ECO:0000256" key="3">
    <source>
        <dbReference type="ARBA" id="ARBA00022643"/>
    </source>
</evidence>
<dbReference type="PANTHER" id="PTHR43884">
    <property type="entry name" value="ACYL-COA DEHYDROGENASE"/>
    <property type="match status" value="1"/>
</dbReference>
<evidence type="ECO:0000256" key="10">
    <source>
        <dbReference type="ARBA" id="ARBA00034345"/>
    </source>
</evidence>
<comment type="catalytic activity">
    <reaction evidence="12">
        <text>dibenzothiophene 5-oxide + FMNH2 + O2 = dibenzothiophene 5,5-dioxide + FMN + H2O + H(+)</text>
        <dbReference type="Rhea" id="RHEA:49080"/>
        <dbReference type="ChEBI" id="CHEBI:15377"/>
        <dbReference type="ChEBI" id="CHEBI:15378"/>
        <dbReference type="ChEBI" id="CHEBI:15379"/>
        <dbReference type="ChEBI" id="CHEBI:23683"/>
        <dbReference type="ChEBI" id="CHEBI:57618"/>
        <dbReference type="ChEBI" id="CHEBI:58210"/>
        <dbReference type="ChEBI" id="CHEBI:90356"/>
    </reaction>
</comment>
<dbReference type="AlphaFoldDB" id="A0AAI9IGZ6"/>
<dbReference type="Pfam" id="PF02771">
    <property type="entry name" value="Acyl-CoA_dh_N"/>
    <property type="match status" value="1"/>
</dbReference>
<dbReference type="InterPro" id="IPR006091">
    <property type="entry name" value="Acyl-CoA_Oxase/DH_mid-dom"/>
</dbReference>
<dbReference type="GO" id="GO:0004497">
    <property type="term" value="F:monooxygenase activity"/>
    <property type="evidence" value="ECO:0007669"/>
    <property type="project" value="UniProtKB-KW"/>
</dbReference>
<keyword evidence="2" id="KW-0285">Flavoprotein</keyword>
<dbReference type="PANTHER" id="PTHR43884:SF12">
    <property type="entry name" value="ISOVALERYL-COA DEHYDROGENASE, MITOCHONDRIAL-RELATED"/>
    <property type="match status" value="1"/>
</dbReference>
<evidence type="ECO:0000259" key="15">
    <source>
        <dbReference type="Pfam" id="PF02770"/>
    </source>
</evidence>
<evidence type="ECO:0000313" key="18">
    <source>
        <dbReference type="EMBL" id="EOA05834.1"/>
    </source>
</evidence>
<dbReference type="InterPro" id="IPR037069">
    <property type="entry name" value="AcylCoA_DH/ox_N_sf"/>
</dbReference>
<feature type="domain" description="Acyl-CoA oxidase/dehydrogenase middle" evidence="15">
    <location>
        <begin position="145"/>
        <end position="221"/>
    </location>
</feature>
<dbReference type="Gene3D" id="2.40.110.10">
    <property type="entry name" value="Butyryl-CoA Dehydrogenase, subunit A, domain 2"/>
    <property type="match status" value="1"/>
</dbReference>
<comment type="catalytic activity">
    <reaction evidence="11">
        <text>dibenzothiophene + FMNH2 + O2 = dibenzothiophene 5-oxide + FMN + H2O + H(+)</text>
        <dbReference type="Rhea" id="RHEA:49076"/>
        <dbReference type="ChEBI" id="CHEBI:15377"/>
        <dbReference type="ChEBI" id="CHEBI:15378"/>
        <dbReference type="ChEBI" id="CHEBI:15379"/>
        <dbReference type="ChEBI" id="CHEBI:23681"/>
        <dbReference type="ChEBI" id="CHEBI:23683"/>
        <dbReference type="ChEBI" id="CHEBI:57618"/>
        <dbReference type="ChEBI" id="CHEBI:58210"/>
    </reaction>
</comment>
<evidence type="ECO:0000256" key="14">
    <source>
        <dbReference type="SAM" id="Coils"/>
    </source>
</evidence>
<evidence type="ECO:0000256" key="5">
    <source>
        <dbReference type="ARBA" id="ARBA00023002"/>
    </source>
</evidence>
<comment type="subcellular location">
    <subcellularLocation>
        <location evidence="1">Cytoplasm</location>
    </subcellularLocation>
</comment>
<gene>
    <name evidence="18" type="ORF">HFRIS_005228</name>
</gene>
<proteinExistence type="inferred from homology"/>